<dbReference type="AlphaFoldDB" id="A0A0L0D9U6"/>
<accession>A0A0L0D9U6</accession>
<proteinExistence type="predicted"/>
<sequence length="187" mass="19611">MAAETDAAPSLSASEVYEAGKRGEWDVVLAVIGERSEAAAAAARFVNDAVRVVVGAGAVLDHKDKDGKMPIEVAKDEPTIALIKLAMDNALAQQTSPVVFPPAAPDSPAVKIINVGPTYHIAYGGGVTSAYNGRAVWLDEFGRVLVGWHGTVSPPSGMAGEDLMQDESDADILSRLTIVPSWMAMPR</sequence>
<keyword evidence="2" id="KW-1185">Reference proteome</keyword>
<reference evidence="1 2" key="1">
    <citation type="submission" date="2010-05" db="EMBL/GenBank/DDBJ databases">
        <title>The Genome Sequence of Thecamonas trahens ATCC 50062.</title>
        <authorList>
            <consortium name="The Broad Institute Genome Sequencing Platform"/>
            <person name="Russ C."/>
            <person name="Cuomo C."/>
            <person name="Shea T."/>
            <person name="Young S.K."/>
            <person name="Zeng Q."/>
            <person name="Koehrsen M."/>
            <person name="Haas B."/>
            <person name="Borodovsky M."/>
            <person name="Guigo R."/>
            <person name="Alvarado L."/>
            <person name="Berlin A."/>
            <person name="Bochicchio J."/>
            <person name="Borenstein D."/>
            <person name="Chapman S."/>
            <person name="Chen Z."/>
            <person name="Freedman E."/>
            <person name="Gellesch M."/>
            <person name="Goldberg J."/>
            <person name="Griggs A."/>
            <person name="Gujja S."/>
            <person name="Heilman E."/>
            <person name="Heiman D."/>
            <person name="Hepburn T."/>
            <person name="Howarth C."/>
            <person name="Jen D."/>
            <person name="Larson L."/>
            <person name="Mehta T."/>
            <person name="Park D."/>
            <person name="Pearson M."/>
            <person name="Roberts A."/>
            <person name="Saif S."/>
            <person name="Shenoy N."/>
            <person name="Sisk P."/>
            <person name="Stolte C."/>
            <person name="Sykes S."/>
            <person name="Thomson T."/>
            <person name="Walk T."/>
            <person name="White J."/>
            <person name="Yandava C."/>
            <person name="Burger G."/>
            <person name="Gray M.W."/>
            <person name="Holland P.W.H."/>
            <person name="King N."/>
            <person name="Lang F.B.F."/>
            <person name="Roger A.J."/>
            <person name="Ruiz-Trillo I."/>
            <person name="Lander E."/>
            <person name="Nusbaum C."/>
        </authorList>
    </citation>
    <scope>NUCLEOTIDE SEQUENCE [LARGE SCALE GENOMIC DNA]</scope>
    <source>
        <strain evidence="1 2">ATCC 50062</strain>
    </source>
</reference>
<evidence type="ECO:0000313" key="1">
    <source>
        <dbReference type="EMBL" id="KNC49127.1"/>
    </source>
</evidence>
<evidence type="ECO:0000313" key="2">
    <source>
        <dbReference type="Proteomes" id="UP000054408"/>
    </source>
</evidence>
<name>A0A0L0D9U6_THETB</name>
<dbReference type="EMBL" id="GL349453">
    <property type="protein sequence ID" value="KNC49127.1"/>
    <property type="molecule type" value="Genomic_DNA"/>
</dbReference>
<gene>
    <name evidence="1" type="ORF">AMSG_05097</name>
</gene>
<dbReference type="Proteomes" id="UP000054408">
    <property type="component" value="Unassembled WGS sequence"/>
</dbReference>
<organism evidence="1 2">
    <name type="scientific">Thecamonas trahens ATCC 50062</name>
    <dbReference type="NCBI Taxonomy" id="461836"/>
    <lineage>
        <taxon>Eukaryota</taxon>
        <taxon>Apusozoa</taxon>
        <taxon>Apusomonadida</taxon>
        <taxon>Apusomonadidae</taxon>
        <taxon>Thecamonas</taxon>
    </lineage>
</organism>
<dbReference type="RefSeq" id="XP_013758155.1">
    <property type="nucleotide sequence ID" value="XM_013902701.1"/>
</dbReference>
<protein>
    <submittedName>
        <fullName evidence="1">Uncharacterized protein</fullName>
    </submittedName>
</protein>
<dbReference type="OrthoDB" id="539213at2759"/>
<dbReference type="GeneID" id="25564585"/>